<feature type="transmembrane region" description="Helical" evidence="1">
    <location>
        <begin position="196"/>
        <end position="219"/>
    </location>
</feature>
<reference evidence="2 3" key="1">
    <citation type="journal article" date="2019" name="Sci. Rep.">
        <title>Comparative genomics of chytrid fungi reveal insights into the obligate biotrophic and pathogenic lifestyle of Synchytrium endobioticum.</title>
        <authorList>
            <person name="van de Vossenberg B.T.L.H."/>
            <person name="Warris S."/>
            <person name="Nguyen H.D.T."/>
            <person name="van Gent-Pelzer M.P.E."/>
            <person name="Joly D.L."/>
            <person name="van de Geest H.C."/>
            <person name="Bonants P.J.M."/>
            <person name="Smith D.S."/>
            <person name="Levesque C.A."/>
            <person name="van der Lee T.A.J."/>
        </authorList>
    </citation>
    <scope>NUCLEOTIDE SEQUENCE [LARGE SCALE GENOMIC DNA]</scope>
    <source>
        <strain evidence="2 3">CBS 675.73</strain>
    </source>
</reference>
<evidence type="ECO:0000313" key="2">
    <source>
        <dbReference type="EMBL" id="TPX69719.1"/>
    </source>
</evidence>
<feature type="transmembrane region" description="Helical" evidence="1">
    <location>
        <begin position="164"/>
        <end position="184"/>
    </location>
</feature>
<dbReference type="OrthoDB" id="5389493at2759"/>
<evidence type="ECO:0000256" key="1">
    <source>
        <dbReference type="SAM" id="Phobius"/>
    </source>
</evidence>
<feature type="transmembrane region" description="Helical" evidence="1">
    <location>
        <begin position="349"/>
        <end position="372"/>
    </location>
</feature>
<keyword evidence="1" id="KW-0472">Membrane</keyword>
<gene>
    <name evidence="2" type="ORF">CcCBS67573_g06769</name>
</gene>
<keyword evidence="1" id="KW-1133">Transmembrane helix</keyword>
<feature type="transmembrane region" description="Helical" evidence="1">
    <location>
        <begin position="270"/>
        <end position="288"/>
    </location>
</feature>
<proteinExistence type="predicted"/>
<protein>
    <submittedName>
        <fullName evidence="2">Uncharacterized protein</fullName>
    </submittedName>
</protein>
<organism evidence="2 3">
    <name type="scientific">Chytriomyces confervae</name>
    <dbReference type="NCBI Taxonomy" id="246404"/>
    <lineage>
        <taxon>Eukaryota</taxon>
        <taxon>Fungi</taxon>
        <taxon>Fungi incertae sedis</taxon>
        <taxon>Chytridiomycota</taxon>
        <taxon>Chytridiomycota incertae sedis</taxon>
        <taxon>Chytridiomycetes</taxon>
        <taxon>Chytridiales</taxon>
        <taxon>Chytriomycetaceae</taxon>
        <taxon>Chytriomyces</taxon>
    </lineage>
</organism>
<dbReference type="AlphaFoldDB" id="A0A507F0A1"/>
<keyword evidence="1" id="KW-0812">Transmembrane</keyword>
<comment type="caution">
    <text evidence="2">The sequence shown here is derived from an EMBL/GenBank/DDBJ whole genome shotgun (WGS) entry which is preliminary data.</text>
</comment>
<evidence type="ECO:0000313" key="3">
    <source>
        <dbReference type="Proteomes" id="UP000320333"/>
    </source>
</evidence>
<accession>A0A507F0A1</accession>
<name>A0A507F0A1_9FUNG</name>
<dbReference type="EMBL" id="QEAP01000306">
    <property type="protein sequence ID" value="TPX69719.1"/>
    <property type="molecule type" value="Genomic_DNA"/>
</dbReference>
<keyword evidence="3" id="KW-1185">Reference proteome</keyword>
<feature type="transmembrane region" description="Helical" evidence="1">
    <location>
        <begin position="384"/>
        <end position="402"/>
    </location>
</feature>
<feature type="transmembrane region" description="Helical" evidence="1">
    <location>
        <begin position="308"/>
        <end position="329"/>
    </location>
</feature>
<sequence>MTTSVLESAQATLSATLALQTSSTTSAVLSGTEAAATSTLASAFATTSSLSAVVSIEATTTTSAVDIASVFTTTTAEDILSVIPSISSIAAPVDNLVLAAITSDREASSAFITATATLAKTATTLLNTAAATATLPANAPSTTISNPVTLINYAKTVQWSSVEAAYIFMAIAVLMALVTIRNLVYKAKSKHTKTIYFYLLLWCIFRIIAFAVRGCILTGDNGEDFTLYKWASIVSSVGFMPLAEVLAFCTLEGTALAYGFTAKTRSRFDLFVKALFAVFGVSLTAFAIDFTCNKPFGSNPKDYLIDVVLREVGFNGLTLITLYTLFGSIRNMVAVVRHANVPGMFVSRFRVMMGVVCVQSVLMVVKLVYSIYRNWNPYELRDEAIWYGLSIAPEYLFLVFYLNHGFLKVYDDIEQFNMSEEDGKHAQNKDAF</sequence>
<dbReference type="Proteomes" id="UP000320333">
    <property type="component" value="Unassembled WGS sequence"/>
</dbReference>